<protein>
    <recommendedName>
        <fullName evidence="4">DUF4468 domain-containing protein</fullName>
    </recommendedName>
</protein>
<proteinExistence type="predicted"/>
<keyword evidence="3" id="KW-1185">Reference proteome</keyword>
<evidence type="ECO:0000313" key="3">
    <source>
        <dbReference type="Proteomes" id="UP000524404"/>
    </source>
</evidence>
<reference evidence="2 3" key="1">
    <citation type="submission" date="2020-08" db="EMBL/GenBank/DDBJ databases">
        <title>Functional genomics of gut bacteria from endangered species of beetles.</title>
        <authorList>
            <person name="Carlos-Shanley C."/>
        </authorList>
    </citation>
    <scope>NUCLEOTIDE SEQUENCE [LARGE SCALE GENOMIC DNA]</scope>
    <source>
        <strain evidence="2 3">S00070</strain>
    </source>
</reference>
<organism evidence="2 3">
    <name type="scientific">Arcicella rosea</name>
    <dbReference type="NCBI Taxonomy" id="502909"/>
    <lineage>
        <taxon>Bacteria</taxon>
        <taxon>Pseudomonadati</taxon>
        <taxon>Bacteroidota</taxon>
        <taxon>Cytophagia</taxon>
        <taxon>Cytophagales</taxon>
        <taxon>Flectobacillaceae</taxon>
        <taxon>Arcicella</taxon>
    </lineage>
</organism>
<dbReference type="EMBL" id="JACHKT010000003">
    <property type="protein sequence ID" value="MBB6002106.1"/>
    <property type="molecule type" value="Genomic_DNA"/>
</dbReference>
<sequence length="184" mass="21600">MKHSLFLIIFFCTFASFAQKSTIDTNLICWSKNRKLSIDDFQIKVANKGNSFSSAQFSYDYKVSAVFGLPKDYKKQITNCFMKSASWIDTTNNTTISLRYQQTLFDLGEIYVRQFRKFVYENRKKLAWSKINIDEINTKIMTDFAKRRVAYDTETSYGSNHEKQKNWEVKISNEIEALNEFSAE</sequence>
<dbReference type="RefSeq" id="WP_184130479.1">
    <property type="nucleotide sequence ID" value="NZ_JACHKT010000003.1"/>
</dbReference>
<feature type="chain" id="PRO_5032364906" description="DUF4468 domain-containing protein" evidence="1">
    <location>
        <begin position="19"/>
        <end position="184"/>
    </location>
</feature>
<keyword evidence="1" id="KW-0732">Signal</keyword>
<evidence type="ECO:0000313" key="2">
    <source>
        <dbReference type="EMBL" id="MBB6002106.1"/>
    </source>
</evidence>
<accession>A0A841EGI9</accession>
<dbReference type="AlphaFoldDB" id="A0A841EGI9"/>
<evidence type="ECO:0008006" key="4">
    <source>
        <dbReference type="Google" id="ProtNLM"/>
    </source>
</evidence>
<dbReference type="Proteomes" id="UP000524404">
    <property type="component" value="Unassembled WGS sequence"/>
</dbReference>
<gene>
    <name evidence="2" type="ORF">HNP25_000755</name>
</gene>
<name>A0A841EGI9_9BACT</name>
<feature type="signal peptide" evidence="1">
    <location>
        <begin position="1"/>
        <end position="18"/>
    </location>
</feature>
<evidence type="ECO:0000256" key="1">
    <source>
        <dbReference type="SAM" id="SignalP"/>
    </source>
</evidence>
<comment type="caution">
    <text evidence="2">The sequence shown here is derived from an EMBL/GenBank/DDBJ whole genome shotgun (WGS) entry which is preliminary data.</text>
</comment>